<gene>
    <name evidence="1" type="ORF">EVAR_52990_1</name>
</gene>
<evidence type="ECO:0000313" key="2">
    <source>
        <dbReference type="Proteomes" id="UP000299102"/>
    </source>
</evidence>
<dbReference type="AlphaFoldDB" id="A0A4C1YJP3"/>
<dbReference type="Proteomes" id="UP000299102">
    <property type="component" value="Unassembled WGS sequence"/>
</dbReference>
<comment type="caution">
    <text evidence="1">The sequence shown here is derived from an EMBL/GenBank/DDBJ whole genome shotgun (WGS) entry which is preliminary data.</text>
</comment>
<proteinExistence type="predicted"/>
<organism evidence="1 2">
    <name type="scientific">Eumeta variegata</name>
    <name type="common">Bagworm moth</name>
    <name type="synonym">Eumeta japonica</name>
    <dbReference type="NCBI Taxonomy" id="151549"/>
    <lineage>
        <taxon>Eukaryota</taxon>
        <taxon>Metazoa</taxon>
        <taxon>Ecdysozoa</taxon>
        <taxon>Arthropoda</taxon>
        <taxon>Hexapoda</taxon>
        <taxon>Insecta</taxon>
        <taxon>Pterygota</taxon>
        <taxon>Neoptera</taxon>
        <taxon>Endopterygota</taxon>
        <taxon>Lepidoptera</taxon>
        <taxon>Glossata</taxon>
        <taxon>Ditrysia</taxon>
        <taxon>Tineoidea</taxon>
        <taxon>Psychidae</taxon>
        <taxon>Oiketicinae</taxon>
        <taxon>Eumeta</taxon>
    </lineage>
</organism>
<sequence length="101" mass="11005">MVEFQIATLVAHAAAAIHGEFTVALSPAVSTLFIVYPKGEFFVLTVVTCTSFKHTFIGNLNISGVKSTLQVALNKLALPFRESPHWSRFSRSKGHTGQTDI</sequence>
<accession>A0A4C1YJP3</accession>
<reference evidence="1 2" key="1">
    <citation type="journal article" date="2019" name="Commun. Biol.">
        <title>The bagworm genome reveals a unique fibroin gene that provides high tensile strength.</title>
        <authorList>
            <person name="Kono N."/>
            <person name="Nakamura H."/>
            <person name="Ohtoshi R."/>
            <person name="Tomita M."/>
            <person name="Numata K."/>
            <person name="Arakawa K."/>
        </authorList>
    </citation>
    <scope>NUCLEOTIDE SEQUENCE [LARGE SCALE GENOMIC DNA]</scope>
</reference>
<protein>
    <submittedName>
        <fullName evidence="1">Uncharacterized protein</fullName>
    </submittedName>
</protein>
<evidence type="ECO:0000313" key="1">
    <source>
        <dbReference type="EMBL" id="GBP76348.1"/>
    </source>
</evidence>
<dbReference type="EMBL" id="BGZK01001288">
    <property type="protein sequence ID" value="GBP76348.1"/>
    <property type="molecule type" value="Genomic_DNA"/>
</dbReference>
<keyword evidence="2" id="KW-1185">Reference proteome</keyword>
<name>A0A4C1YJP3_EUMVA</name>